<dbReference type="InterPro" id="IPR013783">
    <property type="entry name" value="Ig-like_fold"/>
</dbReference>
<protein>
    <recommendedName>
        <fullName evidence="5">Pilus assembly protein</fullName>
    </recommendedName>
</protein>
<gene>
    <name evidence="2" type="ORF">BCT50_10205</name>
    <name evidence="1" type="ORF">BCV38_23105</name>
</gene>
<proteinExistence type="predicted"/>
<reference evidence="3" key="1">
    <citation type="submission" date="2016-07" db="EMBL/GenBank/DDBJ databases">
        <title>Nontailed viruses are major unrecognized killers of bacteria in the ocean.</title>
        <authorList>
            <person name="Kauffman K."/>
            <person name="Hussain F."/>
            <person name="Yang J."/>
            <person name="Arevalo P."/>
            <person name="Brown J."/>
            <person name="Cutler M."/>
            <person name="Kelly L."/>
            <person name="Polz M.F."/>
        </authorList>
    </citation>
    <scope>NUCLEOTIDE SEQUENCE [LARGE SCALE GENOMIC DNA]</scope>
    <source>
        <strain evidence="3">10N.261.48.A1</strain>
    </source>
</reference>
<comment type="caution">
    <text evidence="2">The sequence shown here is derived from an EMBL/GenBank/DDBJ whole genome shotgun (WGS) entry which is preliminary data.</text>
</comment>
<reference evidence="2 4" key="3">
    <citation type="journal article" date="2018" name="Nature">
        <title>A major lineage of non-tailed dsDNA viruses as unrecognized killers of marine bacteria.</title>
        <authorList>
            <person name="Kauffman K.M."/>
            <person name="Hussain F.A."/>
            <person name="Yang J."/>
            <person name="Arevalo P."/>
            <person name="Brown J.M."/>
            <person name="Chang W.K."/>
            <person name="VanInsberghe D."/>
            <person name="Elsherbini J."/>
            <person name="Sharma R.S."/>
            <person name="Cutler M.B."/>
            <person name="Kelly L."/>
            <person name="Polz M.F."/>
        </authorList>
    </citation>
    <scope>NUCLEOTIDE SEQUENCE</scope>
    <source>
        <strain evidence="2">10N.261.48.A1</strain>
        <strain evidence="1 4">10N.286.55.E1</strain>
    </source>
</reference>
<sequence>MGVVFVSIISIISSILSVQAYAFTVDKMVVIADSKGNGVVTLVNDEENDIFVKAGIQEIEVFDGNDIRKKEYNRKNLKDWKISLTKQRVILKPGEEQDVGIRSLCHNMTCDDSKDLMFMLPFAPSKYQPGVEASGVEINYGFAPLYIIPTATPTYSYKMKNLGKSLVIENDSNTLLSVFVNACADRNSTLCKQKLTVIAGRHKTFPLSESMQNDELEITVTSHDRSYSKSEVVMREAN</sequence>
<evidence type="ECO:0000313" key="2">
    <source>
        <dbReference type="EMBL" id="PMM55673.1"/>
    </source>
</evidence>
<organism evidence="2 3">
    <name type="scientific">Vibrio lentus</name>
    <dbReference type="NCBI Taxonomy" id="136468"/>
    <lineage>
        <taxon>Bacteria</taxon>
        <taxon>Pseudomonadati</taxon>
        <taxon>Pseudomonadota</taxon>
        <taxon>Gammaproteobacteria</taxon>
        <taxon>Vibrionales</taxon>
        <taxon>Vibrionaceae</taxon>
        <taxon>Vibrio</taxon>
    </lineage>
</organism>
<dbReference type="EMBL" id="MCZJ01000043">
    <property type="protein sequence ID" value="PMM55673.1"/>
    <property type="molecule type" value="Genomic_DNA"/>
</dbReference>
<evidence type="ECO:0008006" key="5">
    <source>
        <dbReference type="Google" id="ProtNLM"/>
    </source>
</evidence>
<accession>A0A855IMA4</accession>
<dbReference type="AlphaFoldDB" id="A0A855IMA4"/>
<dbReference type="Gene3D" id="2.60.40.10">
    <property type="entry name" value="Immunoglobulins"/>
    <property type="match status" value="1"/>
</dbReference>
<dbReference type="Proteomes" id="UP000239763">
    <property type="component" value="Unassembled WGS sequence"/>
</dbReference>
<evidence type="ECO:0000313" key="1">
    <source>
        <dbReference type="EMBL" id="PME28035.1"/>
    </source>
</evidence>
<evidence type="ECO:0000313" key="4">
    <source>
        <dbReference type="Proteomes" id="UP000239763"/>
    </source>
</evidence>
<evidence type="ECO:0000313" key="3">
    <source>
        <dbReference type="Proteomes" id="UP000235554"/>
    </source>
</evidence>
<name>A0A855IMA4_9VIBR</name>
<dbReference type="Proteomes" id="UP000235554">
    <property type="component" value="Unassembled WGS sequence"/>
</dbReference>
<keyword evidence="4" id="KW-1185">Reference proteome</keyword>
<dbReference type="EMBL" id="MCSB01000019">
    <property type="protein sequence ID" value="PME28035.1"/>
    <property type="molecule type" value="Genomic_DNA"/>
</dbReference>
<reference evidence="2" key="2">
    <citation type="submission" date="2016-07" db="EMBL/GenBank/DDBJ databases">
        <authorList>
            <person name="Kauffman K."/>
            <person name="Arevalo P."/>
            <person name="Polz M.F."/>
        </authorList>
    </citation>
    <scope>NUCLEOTIDE SEQUENCE</scope>
    <source>
        <strain evidence="2">10N.261.48.A1</strain>
        <strain evidence="1">10N.286.55.E1</strain>
    </source>
</reference>